<gene>
    <name evidence="2" type="ORF">FOMPIDRAFT_1045605</name>
</gene>
<sequence length="262" mass="29121">MTTYKRGPEELEGFSTASEEQRRSRKRRGASGPGQLIPLPRLSIENTTEIRNVVTVRVQPQPVLEERNGLTWVVDARPSSQLGKGQYILLETDDQQSGIGRLEQRVVGLKRHWIVFAISGAPNASYLRVPTPWAALDALEGLTHSRHYFSLPALPCPHPSFRSIPAFADEKVNPYEFDVWDEDIPELERRLYRIGNYRPHALRVSSIASSQELDCGPSGGRTESSTIDVADRHHNPMRTFPVDTEGGEASGGNAAAKAEQID</sequence>
<dbReference type="EMBL" id="KE504125">
    <property type="protein sequence ID" value="EPT04934.1"/>
    <property type="molecule type" value="Genomic_DNA"/>
</dbReference>
<dbReference type="OrthoDB" id="2809719at2759"/>
<name>S8EPH5_FOMSC</name>
<feature type="region of interest" description="Disordered" evidence="1">
    <location>
        <begin position="211"/>
        <end position="262"/>
    </location>
</feature>
<accession>S8EPH5</accession>
<dbReference type="HOGENOM" id="CLU_1061877_0_0_1"/>
<evidence type="ECO:0000313" key="3">
    <source>
        <dbReference type="Proteomes" id="UP000015241"/>
    </source>
</evidence>
<feature type="region of interest" description="Disordered" evidence="1">
    <location>
        <begin position="1"/>
        <end position="38"/>
    </location>
</feature>
<keyword evidence="3" id="KW-1185">Reference proteome</keyword>
<proteinExistence type="predicted"/>
<evidence type="ECO:0000256" key="1">
    <source>
        <dbReference type="SAM" id="MobiDB-lite"/>
    </source>
</evidence>
<dbReference type="InParanoid" id="S8EPH5"/>
<dbReference type="Proteomes" id="UP000015241">
    <property type="component" value="Unassembled WGS sequence"/>
</dbReference>
<feature type="compositionally biased region" description="Low complexity" evidence="1">
    <location>
        <begin position="251"/>
        <end position="262"/>
    </location>
</feature>
<protein>
    <submittedName>
        <fullName evidence="2">Uncharacterized protein</fullName>
    </submittedName>
</protein>
<dbReference type="AlphaFoldDB" id="S8EPH5"/>
<organism evidence="2 3">
    <name type="scientific">Fomitopsis schrenkii</name>
    <name type="common">Brown rot fungus</name>
    <dbReference type="NCBI Taxonomy" id="2126942"/>
    <lineage>
        <taxon>Eukaryota</taxon>
        <taxon>Fungi</taxon>
        <taxon>Dikarya</taxon>
        <taxon>Basidiomycota</taxon>
        <taxon>Agaricomycotina</taxon>
        <taxon>Agaricomycetes</taxon>
        <taxon>Polyporales</taxon>
        <taxon>Fomitopsis</taxon>
    </lineage>
</organism>
<reference evidence="2 3" key="1">
    <citation type="journal article" date="2012" name="Science">
        <title>The Paleozoic origin of enzymatic lignin decomposition reconstructed from 31 fungal genomes.</title>
        <authorList>
            <person name="Floudas D."/>
            <person name="Binder M."/>
            <person name="Riley R."/>
            <person name="Barry K."/>
            <person name="Blanchette R.A."/>
            <person name="Henrissat B."/>
            <person name="Martinez A.T."/>
            <person name="Otillar R."/>
            <person name="Spatafora J.W."/>
            <person name="Yadav J.S."/>
            <person name="Aerts A."/>
            <person name="Benoit I."/>
            <person name="Boyd A."/>
            <person name="Carlson A."/>
            <person name="Copeland A."/>
            <person name="Coutinho P.M."/>
            <person name="de Vries R.P."/>
            <person name="Ferreira P."/>
            <person name="Findley K."/>
            <person name="Foster B."/>
            <person name="Gaskell J."/>
            <person name="Glotzer D."/>
            <person name="Gorecki P."/>
            <person name="Heitman J."/>
            <person name="Hesse C."/>
            <person name="Hori C."/>
            <person name="Igarashi K."/>
            <person name="Jurgens J.A."/>
            <person name="Kallen N."/>
            <person name="Kersten P."/>
            <person name="Kohler A."/>
            <person name="Kuees U."/>
            <person name="Kumar T.K.A."/>
            <person name="Kuo A."/>
            <person name="LaButti K."/>
            <person name="Larrondo L.F."/>
            <person name="Lindquist E."/>
            <person name="Ling A."/>
            <person name="Lombard V."/>
            <person name="Lucas S."/>
            <person name="Lundell T."/>
            <person name="Martin R."/>
            <person name="McLaughlin D.J."/>
            <person name="Morgenstern I."/>
            <person name="Morin E."/>
            <person name="Murat C."/>
            <person name="Nagy L.G."/>
            <person name="Nolan M."/>
            <person name="Ohm R.A."/>
            <person name="Patyshakuliyeva A."/>
            <person name="Rokas A."/>
            <person name="Ruiz-Duenas F.J."/>
            <person name="Sabat G."/>
            <person name="Salamov A."/>
            <person name="Samejima M."/>
            <person name="Schmutz J."/>
            <person name="Slot J.C."/>
            <person name="St John F."/>
            <person name="Stenlid J."/>
            <person name="Sun H."/>
            <person name="Sun S."/>
            <person name="Syed K."/>
            <person name="Tsang A."/>
            <person name="Wiebenga A."/>
            <person name="Young D."/>
            <person name="Pisabarro A."/>
            <person name="Eastwood D.C."/>
            <person name="Martin F."/>
            <person name="Cullen D."/>
            <person name="Grigoriev I.V."/>
            <person name="Hibbett D.S."/>
        </authorList>
    </citation>
    <scope>NUCLEOTIDE SEQUENCE</scope>
    <source>
        <strain evidence="3">FP-58527</strain>
    </source>
</reference>
<evidence type="ECO:0000313" key="2">
    <source>
        <dbReference type="EMBL" id="EPT04934.1"/>
    </source>
</evidence>